<name>A0A1J1IVR6_9DIPT</name>
<dbReference type="AlphaFoldDB" id="A0A1J1IVR6"/>
<evidence type="ECO:0000313" key="3">
    <source>
        <dbReference type="Proteomes" id="UP000183832"/>
    </source>
</evidence>
<reference evidence="2 3" key="1">
    <citation type="submission" date="2015-04" db="EMBL/GenBank/DDBJ databases">
        <authorList>
            <person name="Syromyatnikov M.Y."/>
            <person name="Popov V.N."/>
        </authorList>
    </citation>
    <scope>NUCLEOTIDE SEQUENCE [LARGE SCALE GENOMIC DNA]</scope>
</reference>
<evidence type="ECO:0000313" key="2">
    <source>
        <dbReference type="EMBL" id="CRL04363.1"/>
    </source>
</evidence>
<accession>A0A1J1IVR6</accession>
<feature type="compositionally biased region" description="Basic and acidic residues" evidence="1">
    <location>
        <begin position="212"/>
        <end position="224"/>
    </location>
</feature>
<evidence type="ECO:0000256" key="1">
    <source>
        <dbReference type="SAM" id="MobiDB-lite"/>
    </source>
</evidence>
<sequence length="293" mass="34236">MKEEKIKTPKPIDCSSCKFLCSLNFSEDLRFEICKSFWNLNDYRRKKDFILMNVKCSLPKRRRPSKEPSEKSKIRTNSKSFFLLNKRVCQSFFLKTLAISNGPLNKAFEHKNIYTNFFDGDDKRGKHTPSNKLSSAIVESVVNHCEKFVCQNQKSKRKTITNVDIRSLKQLYNLYKEDYEGNSPSYTSFKRIFNENNFAFPLDRVRSKPHPKLSDSKVDVKNDSESLTQDNLEDEMTSNKEKLVTKPDQPKVIVAQVPESSKYFTNPSSQVYEIQFIEIPLNNPVKEVKYDIY</sequence>
<keyword evidence="3" id="KW-1185">Reference proteome</keyword>
<organism evidence="2 3">
    <name type="scientific">Clunio marinus</name>
    <dbReference type="NCBI Taxonomy" id="568069"/>
    <lineage>
        <taxon>Eukaryota</taxon>
        <taxon>Metazoa</taxon>
        <taxon>Ecdysozoa</taxon>
        <taxon>Arthropoda</taxon>
        <taxon>Hexapoda</taxon>
        <taxon>Insecta</taxon>
        <taxon>Pterygota</taxon>
        <taxon>Neoptera</taxon>
        <taxon>Endopterygota</taxon>
        <taxon>Diptera</taxon>
        <taxon>Nematocera</taxon>
        <taxon>Chironomoidea</taxon>
        <taxon>Chironomidae</taxon>
        <taxon>Clunio</taxon>
    </lineage>
</organism>
<proteinExistence type="predicted"/>
<feature type="region of interest" description="Disordered" evidence="1">
    <location>
        <begin position="209"/>
        <end position="244"/>
    </location>
</feature>
<dbReference type="OrthoDB" id="7787741at2759"/>
<dbReference type="PANTHER" id="PTHR10773">
    <property type="entry name" value="DNA-DIRECTED RNA POLYMERASES I, II, AND III SUBUNIT RPABC2"/>
    <property type="match status" value="1"/>
</dbReference>
<protein>
    <submittedName>
        <fullName evidence="2">CLUMA_CG017456, isoform A</fullName>
    </submittedName>
</protein>
<dbReference type="PANTHER" id="PTHR10773:SF19">
    <property type="match status" value="1"/>
</dbReference>
<gene>
    <name evidence="2" type="ORF">CLUMA_CG017456</name>
</gene>
<dbReference type="Proteomes" id="UP000183832">
    <property type="component" value="Unassembled WGS sequence"/>
</dbReference>
<dbReference type="EMBL" id="CVRI01000063">
    <property type="protein sequence ID" value="CRL04363.1"/>
    <property type="molecule type" value="Genomic_DNA"/>
</dbReference>